<dbReference type="PANTHER" id="PTHR24361">
    <property type="entry name" value="MITOGEN-ACTIVATED KINASE KINASE KINASE"/>
    <property type="match status" value="1"/>
</dbReference>
<sequence length="643" mass="71435">MLSARVYGDLDNYDLVEEIGRGHLSVIHKVICTRGRLCSRLLALKRVTFKRTHESSNNTPFELLKLQQELHHPHILAIYAIFTQPDDYAQVMEYCSMGSLVEYRAKKGFPLPEPTVLHFLRALGNALSYLRDRQIVHRAVQPANIFLDANGTPKLSHFDSAIRLPSLCPLRDPPTEYTAPEIIRGQPGSFSADIWSLGCVILFMLSDQLSSVVAHGVLQRLDCTPQLRGILFGMLHHPPSNRLGVGALLAQEIFKCHIGTPPGGVAPASTNGPAKGPGWPPIDLPKHTRKQRRILFGSLGPEQLGKPLNNTGEQAGGVQQYTQPVRRVVSDPLALKGMGKFVAHPDTAEPGKEVARTINLGKRLSLAGPAFNADRFAKLSSRRHDDSATEPKPQFIDASCLQLQSQKTKDGSISVLRNRHIVVEFRDPPEGNPRSKVMVINSEQNQVLTSDRRTLLLVNELTHSQVSIYEHPVSRESVHRAVPSVQYTRESLPSVFWVQYQAASAVIDRMKKRTPKLVMHTNDGKFSLMLNGPPGDVEVSFSFAETTSSFGSADDGEEIILRIRYSEGQGLVELRRFGGGADGKVWLKKRMTSIFNTKEIPQSEWARLDDLERDGLARLITFSETCKTIPDLDKCTNLIARTL</sequence>
<dbReference type="GO" id="GO:0005524">
    <property type="term" value="F:ATP binding"/>
    <property type="evidence" value="ECO:0007669"/>
    <property type="project" value="InterPro"/>
</dbReference>
<evidence type="ECO:0000256" key="1">
    <source>
        <dbReference type="ARBA" id="ARBA00004496"/>
    </source>
</evidence>
<evidence type="ECO:0000259" key="2">
    <source>
        <dbReference type="PROSITE" id="PS50011"/>
    </source>
</evidence>
<dbReference type="Gene3D" id="1.10.510.10">
    <property type="entry name" value="Transferase(Phosphotransferase) domain 1"/>
    <property type="match status" value="1"/>
</dbReference>
<dbReference type="OrthoDB" id="408964at2759"/>
<dbReference type="SUPFAM" id="SSF56112">
    <property type="entry name" value="Protein kinase-like (PK-like)"/>
    <property type="match status" value="1"/>
</dbReference>
<dbReference type="InterPro" id="IPR033699">
    <property type="entry name" value="POLO_box_Plk4_1"/>
</dbReference>
<evidence type="ECO:0000259" key="3">
    <source>
        <dbReference type="PROSITE" id="PS51984"/>
    </source>
</evidence>
<name>A0A9P5XQ76_9AGAR</name>
<dbReference type="InterPro" id="IPR053235">
    <property type="entry name" value="Ser_Thr_kinase"/>
</dbReference>
<keyword evidence="6" id="KW-1185">Reference proteome</keyword>
<comment type="caution">
    <text evidence="5">The sequence shown here is derived from an EMBL/GenBank/DDBJ whole genome shotgun (WGS) entry which is preliminary data.</text>
</comment>
<dbReference type="InterPro" id="IPR046437">
    <property type="entry name" value="Ser_Thr-PK_POLO_box_1_sf"/>
</dbReference>
<evidence type="ECO:0000313" key="5">
    <source>
        <dbReference type="EMBL" id="KAF9454724.1"/>
    </source>
</evidence>
<proteinExistence type="predicted"/>
<feature type="domain" description="Protein kinase" evidence="2">
    <location>
        <begin position="13"/>
        <end position="254"/>
    </location>
</feature>
<dbReference type="GO" id="GO:0005737">
    <property type="term" value="C:cytoplasm"/>
    <property type="evidence" value="ECO:0007669"/>
    <property type="project" value="UniProtKB-SubCell"/>
</dbReference>
<keyword evidence="5" id="KW-0418">Kinase</keyword>
<accession>A0A9P5XQ76</accession>
<dbReference type="InterPro" id="IPR033698">
    <property type="entry name" value="POLO_box_Plk4_2"/>
</dbReference>
<organism evidence="5 6">
    <name type="scientific">Macrolepiota fuliginosa MF-IS2</name>
    <dbReference type="NCBI Taxonomy" id="1400762"/>
    <lineage>
        <taxon>Eukaryota</taxon>
        <taxon>Fungi</taxon>
        <taxon>Dikarya</taxon>
        <taxon>Basidiomycota</taxon>
        <taxon>Agaricomycotina</taxon>
        <taxon>Agaricomycetes</taxon>
        <taxon>Agaricomycetidae</taxon>
        <taxon>Agaricales</taxon>
        <taxon>Agaricineae</taxon>
        <taxon>Agaricaceae</taxon>
        <taxon>Macrolepiota</taxon>
    </lineage>
</organism>
<protein>
    <submittedName>
        <fullName evidence="5">Kinase-like protein</fullName>
    </submittedName>
</protein>
<evidence type="ECO:0000313" key="6">
    <source>
        <dbReference type="Proteomes" id="UP000807342"/>
    </source>
</evidence>
<dbReference type="CDD" id="cd00180">
    <property type="entry name" value="PKc"/>
    <property type="match status" value="1"/>
</dbReference>
<dbReference type="PROSITE" id="PS51984">
    <property type="entry name" value="CPB1"/>
    <property type="match status" value="1"/>
</dbReference>
<reference evidence="5" key="1">
    <citation type="submission" date="2020-11" db="EMBL/GenBank/DDBJ databases">
        <authorList>
            <consortium name="DOE Joint Genome Institute"/>
            <person name="Ahrendt S."/>
            <person name="Riley R."/>
            <person name="Andreopoulos W."/>
            <person name="Labutti K."/>
            <person name="Pangilinan J."/>
            <person name="Ruiz-Duenas F.J."/>
            <person name="Barrasa J.M."/>
            <person name="Sanchez-Garcia M."/>
            <person name="Camarero S."/>
            <person name="Miyauchi S."/>
            <person name="Serrano A."/>
            <person name="Linde D."/>
            <person name="Babiker R."/>
            <person name="Drula E."/>
            <person name="Ayuso-Fernandez I."/>
            <person name="Pacheco R."/>
            <person name="Padilla G."/>
            <person name="Ferreira P."/>
            <person name="Barriuso J."/>
            <person name="Kellner H."/>
            <person name="Castanera R."/>
            <person name="Alfaro M."/>
            <person name="Ramirez L."/>
            <person name="Pisabarro A.G."/>
            <person name="Kuo A."/>
            <person name="Tritt A."/>
            <person name="Lipzen A."/>
            <person name="He G."/>
            <person name="Yan M."/>
            <person name="Ng V."/>
            <person name="Cullen D."/>
            <person name="Martin F."/>
            <person name="Rosso M.-N."/>
            <person name="Henrissat B."/>
            <person name="Hibbett D."/>
            <person name="Martinez A.T."/>
            <person name="Grigoriev I.V."/>
        </authorList>
    </citation>
    <scope>NUCLEOTIDE SEQUENCE</scope>
    <source>
        <strain evidence="5">MF-IS2</strain>
    </source>
</reference>
<dbReference type="PROSITE" id="PS51985">
    <property type="entry name" value="CPB2"/>
    <property type="match status" value="1"/>
</dbReference>
<dbReference type="Gene3D" id="3.30.1120.120">
    <property type="match status" value="1"/>
</dbReference>
<dbReference type="InterPro" id="IPR011009">
    <property type="entry name" value="Kinase-like_dom_sf"/>
</dbReference>
<feature type="domain" description="Cryptic POLO box 2 (CPB2)" evidence="4">
    <location>
        <begin position="514"/>
        <end position="643"/>
    </location>
</feature>
<dbReference type="PROSITE" id="PS50011">
    <property type="entry name" value="PROTEIN_KINASE_DOM"/>
    <property type="match status" value="1"/>
</dbReference>
<dbReference type="Pfam" id="PF00069">
    <property type="entry name" value="Pkinase"/>
    <property type="match status" value="1"/>
</dbReference>
<gene>
    <name evidence="5" type="ORF">P691DRAFT_770255</name>
</gene>
<dbReference type="EMBL" id="MU151052">
    <property type="protein sequence ID" value="KAF9454724.1"/>
    <property type="molecule type" value="Genomic_DNA"/>
</dbReference>
<dbReference type="AlphaFoldDB" id="A0A9P5XQ76"/>
<feature type="domain" description="Cryptic POLO box 1 (CPB1)" evidence="3">
    <location>
        <begin position="388"/>
        <end position="513"/>
    </location>
</feature>
<dbReference type="InterPro" id="IPR000719">
    <property type="entry name" value="Prot_kinase_dom"/>
</dbReference>
<dbReference type="Proteomes" id="UP000807342">
    <property type="component" value="Unassembled WGS sequence"/>
</dbReference>
<evidence type="ECO:0000259" key="4">
    <source>
        <dbReference type="PROSITE" id="PS51985"/>
    </source>
</evidence>
<dbReference type="GO" id="GO:0004674">
    <property type="term" value="F:protein serine/threonine kinase activity"/>
    <property type="evidence" value="ECO:0007669"/>
    <property type="project" value="TreeGrafter"/>
</dbReference>
<comment type="subcellular location">
    <subcellularLocation>
        <location evidence="1">Cytoplasm</location>
    </subcellularLocation>
</comment>
<keyword evidence="5" id="KW-0808">Transferase</keyword>